<reference evidence="1 2" key="1">
    <citation type="submission" date="2021-08" db="EMBL/GenBank/DDBJ databases">
        <title>complete genome sequencing of Deefgea sp. D25.</title>
        <authorList>
            <person name="Bae J.-W."/>
            <person name="Gim D.-H."/>
        </authorList>
    </citation>
    <scope>NUCLEOTIDE SEQUENCE [LARGE SCALE GENOMIC DNA]</scope>
    <source>
        <strain evidence="1 2">D25</strain>
    </source>
</reference>
<proteinExistence type="predicted"/>
<evidence type="ECO:0000313" key="1">
    <source>
        <dbReference type="EMBL" id="QZA76553.1"/>
    </source>
</evidence>
<keyword evidence="2" id="KW-1185">Reference proteome</keyword>
<name>A0ABX8Z698_9NEIS</name>
<organism evidence="1 2">
    <name type="scientific">Deefgea tanakiae</name>
    <dbReference type="NCBI Taxonomy" id="2865840"/>
    <lineage>
        <taxon>Bacteria</taxon>
        <taxon>Pseudomonadati</taxon>
        <taxon>Pseudomonadota</taxon>
        <taxon>Betaproteobacteria</taxon>
        <taxon>Neisseriales</taxon>
        <taxon>Chitinibacteraceae</taxon>
        <taxon>Deefgea</taxon>
    </lineage>
</organism>
<protein>
    <submittedName>
        <fullName evidence="1">Uncharacterized protein</fullName>
    </submittedName>
</protein>
<dbReference type="EMBL" id="CP081150">
    <property type="protein sequence ID" value="QZA76553.1"/>
    <property type="molecule type" value="Genomic_DNA"/>
</dbReference>
<dbReference type="RefSeq" id="WP_221004958.1">
    <property type="nucleotide sequence ID" value="NZ_CP081150.1"/>
</dbReference>
<gene>
    <name evidence="1" type="ORF">K4H28_09420</name>
</gene>
<evidence type="ECO:0000313" key="2">
    <source>
        <dbReference type="Proteomes" id="UP000825679"/>
    </source>
</evidence>
<sequence>MNADYRNAPQGHGSISLSDGSIFTIDLHPSAELNDRYIDCHLIPPCSICSQLLTRWHSIARWMRNAWSQLTHQKI</sequence>
<dbReference type="Proteomes" id="UP000825679">
    <property type="component" value="Chromosome"/>
</dbReference>
<accession>A0ABX8Z698</accession>